<feature type="compositionally biased region" description="Basic and acidic residues" evidence="3">
    <location>
        <begin position="30"/>
        <end position="39"/>
    </location>
</feature>
<evidence type="ECO:0000313" key="5">
    <source>
        <dbReference type="EMBL" id="CAK9438617.1"/>
    </source>
</evidence>
<dbReference type="InterPro" id="IPR003958">
    <property type="entry name" value="CBFA_NFYB_domain"/>
</dbReference>
<feature type="compositionally biased region" description="Polar residues" evidence="3">
    <location>
        <begin position="201"/>
        <end position="210"/>
    </location>
</feature>
<feature type="region of interest" description="Disordered" evidence="3">
    <location>
        <begin position="185"/>
        <end position="233"/>
    </location>
</feature>
<dbReference type="EMBL" id="OZ022407">
    <property type="protein sequence ID" value="CAK9438617.1"/>
    <property type="molecule type" value="Genomic_DNA"/>
</dbReference>
<feature type="compositionally biased region" description="Acidic residues" evidence="3">
    <location>
        <begin position="41"/>
        <end position="67"/>
    </location>
</feature>
<evidence type="ECO:0000256" key="3">
    <source>
        <dbReference type="SAM" id="MobiDB-lite"/>
    </source>
</evidence>
<dbReference type="Gene3D" id="1.10.20.10">
    <property type="entry name" value="Histone, subunit A"/>
    <property type="match status" value="1"/>
</dbReference>
<dbReference type="GeneID" id="92208037"/>
<dbReference type="InterPro" id="IPR050568">
    <property type="entry name" value="Transcr_DNA_Rep_Reg"/>
</dbReference>
<dbReference type="PANTHER" id="PTHR10252:SF151">
    <property type="entry name" value="DNA POLYMERASE EPSILON NONCATALYTIC SUBUNIT"/>
    <property type="match status" value="1"/>
</dbReference>
<keyword evidence="6" id="KW-1185">Reference proteome</keyword>
<evidence type="ECO:0000256" key="2">
    <source>
        <dbReference type="ARBA" id="ARBA00023242"/>
    </source>
</evidence>
<sequence length="233" mass="25788">MVESIPIEIEEDVPATESATHSPAVDVETDEQKQKHANADDNNDNDGGEPELDEEEEAEPDAEEEEQQQQQMSLPLSKIKRIFKMDTEYTGASSSAVYSAGLATELFVQYLVEQASLLAKMDKRKKIQYKDFANAVSSHDALTFLTDTVPRTQPIGELIQKKSINMVDPSKKTRTEQTKAKVAAARAAPEKPQPILPKGQQILNFQSSTPEPRRPAFSDIVSTGDENSDTVMH</sequence>
<dbReference type="Proteomes" id="UP001497383">
    <property type="component" value="Chromosome 3"/>
</dbReference>
<evidence type="ECO:0000313" key="6">
    <source>
        <dbReference type="Proteomes" id="UP001497383"/>
    </source>
</evidence>
<evidence type="ECO:0000259" key="4">
    <source>
        <dbReference type="Pfam" id="PF00808"/>
    </source>
</evidence>
<reference evidence="5 6" key="1">
    <citation type="submission" date="2024-03" db="EMBL/GenBank/DDBJ databases">
        <authorList>
            <person name="Brejova B."/>
        </authorList>
    </citation>
    <scope>NUCLEOTIDE SEQUENCE [LARGE SCALE GENOMIC DNA]</scope>
    <source>
        <strain evidence="5 6">CBS 14171</strain>
    </source>
</reference>
<evidence type="ECO:0000256" key="1">
    <source>
        <dbReference type="ARBA" id="ARBA00004123"/>
    </source>
</evidence>
<dbReference type="CDD" id="cd23645">
    <property type="entry name" value="HFD_Dpb3-like"/>
    <property type="match status" value="1"/>
</dbReference>
<feature type="region of interest" description="Disordered" evidence="3">
    <location>
        <begin position="1"/>
        <end position="75"/>
    </location>
</feature>
<organism evidence="5 6">
    <name type="scientific">Lodderomyces beijingensis</name>
    <dbReference type="NCBI Taxonomy" id="1775926"/>
    <lineage>
        <taxon>Eukaryota</taxon>
        <taxon>Fungi</taxon>
        <taxon>Dikarya</taxon>
        <taxon>Ascomycota</taxon>
        <taxon>Saccharomycotina</taxon>
        <taxon>Pichiomycetes</taxon>
        <taxon>Debaryomycetaceae</taxon>
        <taxon>Candida/Lodderomyces clade</taxon>
        <taxon>Lodderomyces</taxon>
    </lineage>
</organism>
<dbReference type="RefSeq" id="XP_066829779.1">
    <property type="nucleotide sequence ID" value="XM_066972885.1"/>
</dbReference>
<dbReference type="Pfam" id="PF00808">
    <property type="entry name" value="CBFD_NFYB_HMF"/>
    <property type="match status" value="1"/>
</dbReference>
<name>A0ABP0ZMN4_9ASCO</name>
<accession>A0ABP0ZMN4</accession>
<comment type="subcellular location">
    <subcellularLocation>
        <location evidence="1">Nucleus</location>
    </subcellularLocation>
</comment>
<dbReference type="PANTHER" id="PTHR10252">
    <property type="entry name" value="HISTONE-LIKE TRANSCRIPTION FACTOR CCAAT-RELATED"/>
    <property type="match status" value="1"/>
</dbReference>
<feature type="domain" description="Transcription factor CBF/NF-Y/archaeal histone" evidence="4">
    <location>
        <begin position="72"/>
        <end position="136"/>
    </location>
</feature>
<dbReference type="InterPro" id="IPR009072">
    <property type="entry name" value="Histone-fold"/>
</dbReference>
<dbReference type="SUPFAM" id="SSF47113">
    <property type="entry name" value="Histone-fold"/>
    <property type="match status" value="1"/>
</dbReference>
<proteinExistence type="predicted"/>
<gene>
    <name evidence="5" type="ORF">LODBEIA_P28410</name>
</gene>
<protein>
    <recommendedName>
        <fullName evidence="4">Transcription factor CBF/NF-Y/archaeal histone domain-containing protein</fullName>
    </recommendedName>
</protein>
<keyword evidence="2" id="KW-0539">Nucleus</keyword>